<dbReference type="InterPro" id="IPR042099">
    <property type="entry name" value="ANL_N_sf"/>
</dbReference>
<keyword evidence="3" id="KW-0547">Nucleotide-binding</keyword>
<evidence type="ECO:0008006" key="7">
    <source>
        <dbReference type="Google" id="ProtNLM"/>
    </source>
</evidence>
<dbReference type="Proteomes" id="UP001497512">
    <property type="component" value="Chromosome 1"/>
</dbReference>
<dbReference type="PANTHER" id="PTHR43272:SF83">
    <property type="entry name" value="ACYL-COA SYNTHETASE LONG-CHAIN, ISOFORM J"/>
    <property type="match status" value="1"/>
</dbReference>
<evidence type="ECO:0000256" key="2">
    <source>
        <dbReference type="ARBA" id="ARBA00022598"/>
    </source>
</evidence>
<proteinExistence type="inferred from homology"/>
<protein>
    <recommendedName>
        <fullName evidence="7">AMP-dependent synthetase/ligase domain-containing protein</fullName>
    </recommendedName>
</protein>
<accession>A0ABP0T8T4</accession>
<name>A0ABP0T8T4_9BRYO</name>
<dbReference type="Gene3D" id="3.40.50.12780">
    <property type="entry name" value="N-terminal domain of ligase-like"/>
    <property type="match status" value="1"/>
</dbReference>
<evidence type="ECO:0000256" key="4">
    <source>
        <dbReference type="ARBA" id="ARBA00022840"/>
    </source>
</evidence>
<evidence type="ECO:0000313" key="5">
    <source>
        <dbReference type="EMBL" id="CAK9189969.1"/>
    </source>
</evidence>
<keyword evidence="2" id="KW-0436">Ligase</keyword>
<dbReference type="EMBL" id="OZ019893">
    <property type="protein sequence ID" value="CAK9189969.1"/>
    <property type="molecule type" value="Genomic_DNA"/>
</dbReference>
<keyword evidence="6" id="KW-1185">Reference proteome</keyword>
<evidence type="ECO:0000256" key="1">
    <source>
        <dbReference type="ARBA" id="ARBA00006432"/>
    </source>
</evidence>
<sequence length="204" mass="22463">MNASSIPASGLQGYGFTETSAGATFSDWDDTSVGCLSPPVPCCCRGEIVIGGPSVTLGYFKNQAKSDEVLKMDERGVLWFYTCDVGQFHEKGCIEIIDRKRVIVKLPHGEYVSLGKVEAVLAVSSKYSTFAEFCERPESDKEVLSSLSQVGKIGLLERVEIPTKIKLLPEPWTPETGLVPAAMNIMREAIRKHFADDLNELYHQ</sequence>
<organism evidence="5 6">
    <name type="scientific">Sphagnum troendelagicum</name>
    <dbReference type="NCBI Taxonomy" id="128251"/>
    <lineage>
        <taxon>Eukaryota</taxon>
        <taxon>Viridiplantae</taxon>
        <taxon>Streptophyta</taxon>
        <taxon>Embryophyta</taxon>
        <taxon>Bryophyta</taxon>
        <taxon>Sphagnophytina</taxon>
        <taxon>Sphagnopsida</taxon>
        <taxon>Sphagnales</taxon>
        <taxon>Sphagnaceae</taxon>
        <taxon>Sphagnum</taxon>
    </lineage>
</organism>
<evidence type="ECO:0000256" key="3">
    <source>
        <dbReference type="ARBA" id="ARBA00022741"/>
    </source>
</evidence>
<reference evidence="5 6" key="1">
    <citation type="submission" date="2024-02" db="EMBL/GenBank/DDBJ databases">
        <authorList>
            <consortium name="ELIXIR-Norway"/>
            <consortium name="Elixir Norway"/>
        </authorList>
    </citation>
    <scope>NUCLEOTIDE SEQUENCE [LARGE SCALE GENOMIC DNA]</scope>
</reference>
<evidence type="ECO:0000313" key="6">
    <source>
        <dbReference type="Proteomes" id="UP001497512"/>
    </source>
</evidence>
<dbReference type="PANTHER" id="PTHR43272">
    <property type="entry name" value="LONG-CHAIN-FATTY-ACID--COA LIGASE"/>
    <property type="match status" value="1"/>
</dbReference>
<dbReference type="SUPFAM" id="SSF56801">
    <property type="entry name" value="Acetyl-CoA synthetase-like"/>
    <property type="match status" value="1"/>
</dbReference>
<comment type="similarity">
    <text evidence="1">Belongs to the ATP-dependent AMP-binding enzyme family.</text>
</comment>
<gene>
    <name evidence="5" type="ORF">CSSPTR1EN2_LOCUS581</name>
</gene>
<keyword evidence="4" id="KW-0067">ATP-binding</keyword>